<dbReference type="EMBL" id="JBCGBO010000007">
    <property type="protein sequence ID" value="KAK9186756.1"/>
    <property type="molecule type" value="Genomic_DNA"/>
</dbReference>
<dbReference type="AlphaFoldDB" id="A0AAP0QI77"/>
<reference evidence="1 2" key="1">
    <citation type="submission" date="2024-05" db="EMBL/GenBank/DDBJ databases">
        <title>Haplotype-resolved chromosome-level genome assembly of Huyou (Citrus changshanensis).</title>
        <authorList>
            <person name="Miao C."/>
            <person name="Chen W."/>
            <person name="Wu Y."/>
            <person name="Wang L."/>
            <person name="Zhao S."/>
            <person name="Grierson D."/>
            <person name="Xu C."/>
            <person name="Chen K."/>
        </authorList>
    </citation>
    <scope>NUCLEOTIDE SEQUENCE [LARGE SCALE GENOMIC DNA]</scope>
    <source>
        <strain evidence="1">01-14</strain>
        <tissue evidence="1">Leaf</tissue>
    </source>
</reference>
<organism evidence="1 2">
    <name type="scientific">Citrus x changshan-huyou</name>
    <dbReference type="NCBI Taxonomy" id="2935761"/>
    <lineage>
        <taxon>Eukaryota</taxon>
        <taxon>Viridiplantae</taxon>
        <taxon>Streptophyta</taxon>
        <taxon>Embryophyta</taxon>
        <taxon>Tracheophyta</taxon>
        <taxon>Spermatophyta</taxon>
        <taxon>Magnoliopsida</taxon>
        <taxon>eudicotyledons</taxon>
        <taxon>Gunneridae</taxon>
        <taxon>Pentapetalae</taxon>
        <taxon>rosids</taxon>
        <taxon>malvids</taxon>
        <taxon>Sapindales</taxon>
        <taxon>Rutaceae</taxon>
        <taxon>Aurantioideae</taxon>
        <taxon>Citrus</taxon>
    </lineage>
</organism>
<comment type="caution">
    <text evidence="1">The sequence shown here is derived from an EMBL/GenBank/DDBJ whole genome shotgun (WGS) entry which is preliminary data.</text>
</comment>
<evidence type="ECO:0000313" key="1">
    <source>
        <dbReference type="EMBL" id="KAK9186756.1"/>
    </source>
</evidence>
<evidence type="ECO:0000313" key="2">
    <source>
        <dbReference type="Proteomes" id="UP001428341"/>
    </source>
</evidence>
<name>A0AAP0QI77_9ROSI</name>
<gene>
    <name evidence="1" type="ORF">WN944_018145</name>
</gene>
<keyword evidence="2" id="KW-1185">Reference proteome</keyword>
<accession>A0AAP0QI77</accession>
<sequence>MIFLTSLDGKPCKDEFSFPKDHDERHAKGILAVDNLKCLLHSKSFE</sequence>
<dbReference type="Proteomes" id="UP001428341">
    <property type="component" value="Unassembled WGS sequence"/>
</dbReference>
<proteinExistence type="predicted"/>
<protein>
    <submittedName>
        <fullName evidence="1">Uncharacterized protein</fullName>
    </submittedName>
</protein>